<protein>
    <submittedName>
        <fullName evidence="22">Probable G-protein coupled receptor CG31760</fullName>
    </submittedName>
</protein>
<dbReference type="PANTHER" id="PTHR32546">
    <property type="entry name" value="G-PROTEIN COUPLED RECEPTOR 158-RELATED"/>
    <property type="match status" value="1"/>
</dbReference>
<evidence type="ECO:0000256" key="14">
    <source>
        <dbReference type="ARBA" id="ARBA00023257"/>
    </source>
</evidence>
<evidence type="ECO:0000256" key="17">
    <source>
        <dbReference type="SAM" id="Coils"/>
    </source>
</evidence>
<proteinExistence type="inferred from homology"/>
<keyword evidence="13" id="KW-0807">Transducer</keyword>
<dbReference type="Proteomes" id="UP000515162">
    <property type="component" value="Chromosome 2L"/>
</dbReference>
<dbReference type="GeneID" id="117144104"/>
<sequence>MKCWHNVVRRRKKKPTAAAAAEGSKGAHEGVAGPRDRDAICQRQQQVDTYTWLTTQAVPLLWLHLLLLVAFAKHAAAATTIATNPEATTTTVSNYTVTTTALSSSTTATSSGSAPASSSAADKFAGNWAILEDSFRNIVRIGDGNTVTRTSIEQSLVTIHDIATENLGTLCISTLYRPLQVPINSERYESSRQKTDLAASILQEVGIIRHGGLSDALAKGLLTDDFITGARILALNLTNGAVQSYVWWVKGAAAEIQRYDEDGLQIGKKPAGSYPWFDDETSSPTLRSPKFAPSPPNNYYKGWWTYPYFSCSQSRWLVSYSIAIPPIGRHGLRGFISIDIDVSTLRVNQCEAEPYPFGSRRQKMQQLQTHNRLGARRTSFLGSRMGAIDESTINDLQAFHSSHKCHRTSMVCDYRQPSAETPTVTGGKLLTALTGSSSWTRGSYQCLCRGGFYSLRHPDGFNGTIMEIAWQEQQDNISNYYSEVFKCLPCAPGCDTCTGPEPCLANYHWPFRISLLTISIGCACGTFVLAGYLFRHRRVKVFKVASPIFLMITLIGCAIMYLEMVAIFPYLDTTWCIATKWTRHMGFCITYTSLLMKTWRVSLTYRVKSAHKIKLNDQQLLQWMVPILLVMLIYLGTWTISATPTAEVILDQSQLKFKQCSYNWWDHSLAIGEVFFLAWGIRVCYNVRNAESLYNEARLISYAIYNIALVNIAMVVFHVMLFPNAGPDYKYMLGFVRTQLSTTTTIALVFGPKILRVFKGQGDKWDQKAKVRSITASFSLNGVGLVPEESPDLYQENEELKEQVQKLAHQIEFMKTVHMQMNNRHLKPKPGGYFTITSTSFQAPYSKNTVSTAQTQTGKDENSTPTKLKSPKGKV</sequence>
<evidence type="ECO:0000313" key="21">
    <source>
        <dbReference type="Proteomes" id="UP000515162"/>
    </source>
</evidence>
<dbReference type="RefSeq" id="XP_033165017.1">
    <property type="nucleotide sequence ID" value="XM_033309126.1"/>
</dbReference>
<feature type="transmembrane region" description="Helical" evidence="19">
    <location>
        <begin position="699"/>
        <end position="719"/>
    </location>
</feature>
<dbReference type="InterPro" id="IPR054714">
    <property type="entry name" value="GPR158_179_extracellular"/>
</dbReference>
<keyword evidence="7" id="KW-0770">Synapse</keyword>
<feature type="transmembrane region" description="Helical" evidence="19">
    <location>
        <begin position="513"/>
        <end position="534"/>
    </location>
</feature>
<keyword evidence="11 22" id="KW-0675">Receptor</keyword>
<feature type="compositionally biased region" description="Polar residues" evidence="18">
    <location>
        <begin position="845"/>
        <end position="867"/>
    </location>
</feature>
<keyword evidence="17" id="KW-0175">Coiled coil</keyword>
<keyword evidence="12" id="KW-0325">Glycoprotein</keyword>
<comment type="subcellular location">
    <subcellularLocation>
        <location evidence="1">Cell projection</location>
        <location evidence="1">Neuron projection</location>
    </subcellularLocation>
    <subcellularLocation>
        <location evidence="16">Postsynaptic cell membrane</location>
        <topology evidence="16">Multi-pass membrane protein</topology>
    </subcellularLocation>
</comment>
<evidence type="ECO:0000256" key="13">
    <source>
        <dbReference type="ARBA" id="ARBA00023224"/>
    </source>
</evidence>
<dbReference type="Gene3D" id="3.30.450.20">
    <property type="entry name" value="PAS domain"/>
    <property type="match status" value="1"/>
</dbReference>
<feature type="transmembrane region" description="Helical" evidence="19">
    <location>
        <begin position="541"/>
        <end position="561"/>
    </location>
</feature>
<evidence type="ECO:0000256" key="15">
    <source>
        <dbReference type="ARBA" id="ARBA00023273"/>
    </source>
</evidence>
<reference evidence="22" key="1">
    <citation type="submission" date="2025-08" db="UniProtKB">
        <authorList>
            <consortium name="RefSeq"/>
        </authorList>
    </citation>
    <scope>IDENTIFICATION</scope>
    <source>
        <strain evidence="22">Mau12</strain>
        <tissue evidence="22">Whole Body</tissue>
    </source>
</reference>
<feature type="coiled-coil region" evidence="17">
    <location>
        <begin position="790"/>
        <end position="817"/>
    </location>
</feature>
<dbReference type="CDD" id="cd15293">
    <property type="entry name" value="7tmC_GPR158-like"/>
    <property type="match status" value="1"/>
</dbReference>
<keyword evidence="9 19" id="KW-0472">Membrane</keyword>
<feature type="region of interest" description="Disordered" evidence="18">
    <location>
        <begin position="845"/>
        <end position="875"/>
    </location>
</feature>
<keyword evidence="14" id="KW-0628">Postsynaptic cell membrane</keyword>
<feature type="transmembrane region" description="Helical" evidence="19">
    <location>
        <begin position="620"/>
        <end position="640"/>
    </location>
</feature>
<accession>A0A6P8K9P0</accession>
<evidence type="ECO:0000259" key="20">
    <source>
        <dbReference type="PROSITE" id="PS50259"/>
    </source>
</evidence>
<feature type="transmembrane region" description="Helical" evidence="19">
    <location>
        <begin position="731"/>
        <end position="751"/>
    </location>
</feature>
<keyword evidence="10" id="KW-1015">Disulfide bond</keyword>
<evidence type="ECO:0000256" key="7">
    <source>
        <dbReference type="ARBA" id="ARBA00023018"/>
    </source>
</evidence>
<keyword evidence="5" id="KW-0732">Signal</keyword>
<evidence type="ECO:0000256" key="5">
    <source>
        <dbReference type="ARBA" id="ARBA00022729"/>
    </source>
</evidence>
<keyword evidence="8" id="KW-0297">G-protein coupled receptor</keyword>
<name>A0A6P8K9P0_DROMA</name>
<keyword evidence="15" id="KW-0966">Cell projection</keyword>
<evidence type="ECO:0000256" key="3">
    <source>
        <dbReference type="ARBA" id="ARBA00022475"/>
    </source>
</evidence>
<dbReference type="GO" id="GO:0005886">
    <property type="term" value="C:plasma membrane"/>
    <property type="evidence" value="ECO:0007669"/>
    <property type="project" value="UniProtKB-SubCell"/>
</dbReference>
<keyword evidence="21" id="KW-1185">Reference proteome</keyword>
<comment type="similarity">
    <text evidence="2">Belongs to the G-protein coupled receptor 3 family.</text>
</comment>
<organism evidence="21 22">
    <name type="scientific">Drosophila mauritiana</name>
    <name type="common">Fruit fly</name>
    <dbReference type="NCBI Taxonomy" id="7226"/>
    <lineage>
        <taxon>Eukaryota</taxon>
        <taxon>Metazoa</taxon>
        <taxon>Ecdysozoa</taxon>
        <taxon>Arthropoda</taxon>
        <taxon>Hexapoda</taxon>
        <taxon>Insecta</taxon>
        <taxon>Pterygota</taxon>
        <taxon>Neoptera</taxon>
        <taxon>Endopterygota</taxon>
        <taxon>Diptera</taxon>
        <taxon>Brachycera</taxon>
        <taxon>Muscomorpha</taxon>
        <taxon>Ephydroidea</taxon>
        <taxon>Drosophilidae</taxon>
        <taxon>Drosophila</taxon>
        <taxon>Sophophora</taxon>
    </lineage>
</organism>
<evidence type="ECO:0000256" key="19">
    <source>
        <dbReference type="SAM" id="Phobius"/>
    </source>
</evidence>
<keyword evidence="6 19" id="KW-1133">Transmembrane helix</keyword>
<dbReference type="InterPro" id="IPR043458">
    <property type="entry name" value="GPR158/179"/>
</dbReference>
<evidence type="ECO:0000256" key="4">
    <source>
        <dbReference type="ARBA" id="ARBA00022692"/>
    </source>
</evidence>
<feature type="region of interest" description="Disordered" evidence="18">
    <location>
        <begin position="14"/>
        <end position="35"/>
    </location>
</feature>
<dbReference type="PROSITE" id="PS50259">
    <property type="entry name" value="G_PROTEIN_RECEP_F3_4"/>
    <property type="match status" value="1"/>
</dbReference>
<gene>
    <name evidence="22" type="primary">LOC117144104</name>
</gene>
<evidence type="ECO:0000256" key="1">
    <source>
        <dbReference type="ARBA" id="ARBA00004487"/>
    </source>
</evidence>
<feature type="transmembrane region" description="Helical" evidence="19">
    <location>
        <begin position="669"/>
        <end position="687"/>
    </location>
</feature>
<dbReference type="Pfam" id="PF00003">
    <property type="entry name" value="7tm_3"/>
    <property type="match status" value="1"/>
</dbReference>
<dbReference type="GO" id="GO:0004930">
    <property type="term" value="F:G protein-coupled receptor activity"/>
    <property type="evidence" value="ECO:0007669"/>
    <property type="project" value="UniProtKB-KW"/>
</dbReference>
<evidence type="ECO:0000256" key="2">
    <source>
        <dbReference type="ARBA" id="ARBA00007242"/>
    </source>
</evidence>
<evidence type="ECO:0000256" key="12">
    <source>
        <dbReference type="ARBA" id="ARBA00023180"/>
    </source>
</evidence>
<evidence type="ECO:0000313" key="22">
    <source>
        <dbReference type="RefSeq" id="XP_033165017.1"/>
    </source>
</evidence>
<feature type="transmembrane region" description="Helical" evidence="19">
    <location>
        <begin position="581"/>
        <end position="599"/>
    </location>
</feature>
<keyword evidence="4 19" id="KW-0812">Transmembrane</keyword>
<dbReference type="InterPro" id="IPR017978">
    <property type="entry name" value="GPCR_3_C"/>
</dbReference>
<evidence type="ECO:0000256" key="11">
    <source>
        <dbReference type="ARBA" id="ARBA00023170"/>
    </source>
</evidence>
<evidence type="ECO:0000256" key="16">
    <source>
        <dbReference type="ARBA" id="ARBA00034104"/>
    </source>
</evidence>
<dbReference type="AlphaFoldDB" id="A0A6P8K9P0"/>
<feature type="domain" description="G-protein coupled receptors family 3 profile" evidence="20">
    <location>
        <begin position="511"/>
        <end position="758"/>
    </location>
</feature>
<keyword evidence="3" id="KW-1003">Cell membrane</keyword>
<dbReference type="Pfam" id="PF22572">
    <property type="entry name" value="GPR158_179_EC"/>
    <property type="match status" value="1"/>
</dbReference>
<evidence type="ECO:0000256" key="9">
    <source>
        <dbReference type="ARBA" id="ARBA00023136"/>
    </source>
</evidence>
<evidence type="ECO:0000256" key="8">
    <source>
        <dbReference type="ARBA" id="ARBA00023040"/>
    </source>
</evidence>
<evidence type="ECO:0000256" key="10">
    <source>
        <dbReference type="ARBA" id="ARBA00023157"/>
    </source>
</evidence>
<evidence type="ECO:0000256" key="6">
    <source>
        <dbReference type="ARBA" id="ARBA00022989"/>
    </source>
</evidence>
<dbReference type="PANTHER" id="PTHR32546:SF16">
    <property type="entry name" value="G-PROTEIN COUPLED RECEPTOR CG31760-RELATED"/>
    <property type="match status" value="1"/>
</dbReference>
<evidence type="ECO:0000256" key="18">
    <source>
        <dbReference type="SAM" id="MobiDB-lite"/>
    </source>
</evidence>